<dbReference type="EMBL" id="BHZE01000024">
    <property type="protein sequence ID" value="GCD78470.1"/>
    <property type="molecule type" value="Genomic_DNA"/>
</dbReference>
<keyword evidence="4" id="KW-1185">Reference proteome</keyword>
<sequence>MKYVTLGRSGLKVSELCFGAMGLGQDWNWGADRQTSFELLETFANAGGNFIDTANLYTDGTSEKLIGEFIQSHRDSFVIATKYTLADTRPGIKAVLDGQKGNVNGTGNNRKNLLRSLTESFKRLKTDYIDILYLHIWDHLTPIDEVMRAFDDVVSRGLVHYIAISDTPAWVVSRAQTIAELRGWAQFVALQVEYSLQQRTPERELIPMAQELGLTVTAWAPLAGGALTGKYLKGEKGRLPENSKRLSAQAEAITREVIGIADRYKVPPGVVALRWTMQQPFKSIPIVGATKVSQLKENLMALDFKLEPEDFQHLNVVSAIDLGFPGAFYREEGVRQSVYGGYFDKIDHPNLPK</sequence>
<dbReference type="FunFam" id="3.20.20.100:FF:000004">
    <property type="entry name" value="Oxidoreductase, aldo/keto reductase"/>
    <property type="match status" value="1"/>
</dbReference>
<feature type="domain" description="NADP-dependent oxidoreductase" evidence="2">
    <location>
        <begin position="15"/>
        <end position="315"/>
    </location>
</feature>
<evidence type="ECO:0000313" key="3">
    <source>
        <dbReference type="EMBL" id="GCD78470.1"/>
    </source>
</evidence>
<dbReference type="PANTHER" id="PTHR43364">
    <property type="entry name" value="NADH-SPECIFIC METHYLGLYOXAL REDUCTASE-RELATED"/>
    <property type="match status" value="1"/>
</dbReference>
<dbReference type="OrthoDB" id="9773828at2"/>
<dbReference type="InterPro" id="IPR050523">
    <property type="entry name" value="AKR_Detox_Biosynth"/>
</dbReference>
<dbReference type="InterPro" id="IPR036812">
    <property type="entry name" value="NAD(P)_OxRdtase_dom_sf"/>
</dbReference>
<dbReference type="SUPFAM" id="SSF51430">
    <property type="entry name" value="NAD(P)-linked oxidoreductase"/>
    <property type="match status" value="1"/>
</dbReference>
<keyword evidence="1" id="KW-0560">Oxidoreductase</keyword>
<protein>
    <submittedName>
        <fullName evidence="3">Oxidoreductase</fullName>
    </submittedName>
</protein>
<evidence type="ECO:0000313" key="4">
    <source>
        <dbReference type="Proteomes" id="UP000286715"/>
    </source>
</evidence>
<evidence type="ECO:0000256" key="1">
    <source>
        <dbReference type="ARBA" id="ARBA00023002"/>
    </source>
</evidence>
<dbReference type="Proteomes" id="UP000286715">
    <property type="component" value="Unassembled WGS sequence"/>
</dbReference>
<evidence type="ECO:0000259" key="2">
    <source>
        <dbReference type="Pfam" id="PF00248"/>
    </source>
</evidence>
<accession>A0A401XN94</accession>
<dbReference type="RefSeq" id="WP_124398526.1">
    <property type="nucleotide sequence ID" value="NZ_BHZE01000024.1"/>
</dbReference>
<dbReference type="CDD" id="cd19080">
    <property type="entry name" value="AKR_AKR9A_9B"/>
    <property type="match status" value="1"/>
</dbReference>
<dbReference type="Gene3D" id="3.20.20.100">
    <property type="entry name" value="NADP-dependent oxidoreductase domain"/>
    <property type="match status" value="1"/>
</dbReference>
<proteinExistence type="predicted"/>
<gene>
    <name evidence="3" type="ORF">JCM31826_19520</name>
</gene>
<dbReference type="PANTHER" id="PTHR43364:SF4">
    <property type="entry name" value="NAD(P)-LINKED OXIDOREDUCTASE SUPERFAMILY PROTEIN"/>
    <property type="match status" value="1"/>
</dbReference>
<dbReference type="GO" id="GO:0016491">
    <property type="term" value="F:oxidoreductase activity"/>
    <property type="evidence" value="ECO:0007669"/>
    <property type="project" value="UniProtKB-KW"/>
</dbReference>
<organism evidence="3 4">
    <name type="scientific">Thermaurantimonas aggregans</name>
    <dbReference type="NCBI Taxonomy" id="2173829"/>
    <lineage>
        <taxon>Bacteria</taxon>
        <taxon>Pseudomonadati</taxon>
        <taxon>Bacteroidota</taxon>
        <taxon>Flavobacteriia</taxon>
        <taxon>Flavobacteriales</taxon>
        <taxon>Schleiferiaceae</taxon>
        <taxon>Thermaurantimonas</taxon>
    </lineage>
</organism>
<dbReference type="InterPro" id="IPR023210">
    <property type="entry name" value="NADP_OxRdtase_dom"/>
</dbReference>
<comment type="caution">
    <text evidence="3">The sequence shown here is derived from an EMBL/GenBank/DDBJ whole genome shotgun (WGS) entry which is preliminary data.</text>
</comment>
<dbReference type="Pfam" id="PF00248">
    <property type="entry name" value="Aldo_ket_red"/>
    <property type="match status" value="1"/>
</dbReference>
<dbReference type="GO" id="GO:0005829">
    <property type="term" value="C:cytosol"/>
    <property type="evidence" value="ECO:0007669"/>
    <property type="project" value="TreeGrafter"/>
</dbReference>
<reference evidence="3 4" key="1">
    <citation type="submission" date="2018-11" db="EMBL/GenBank/DDBJ databases">
        <title>Schleiferia aggregans sp. nov., a moderately thermophilic heterotrophic bacterium isolated from microbial mats at a terrestrial hot spring.</title>
        <authorList>
            <person name="Iino T."/>
            <person name="Ohkuma M."/>
            <person name="Haruta S."/>
        </authorList>
    </citation>
    <scope>NUCLEOTIDE SEQUENCE [LARGE SCALE GENOMIC DNA]</scope>
    <source>
        <strain evidence="3 4">LA</strain>
    </source>
</reference>
<dbReference type="AlphaFoldDB" id="A0A401XN94"/>
<name>A0A401XN94_9FLAO</name>